<dbReference type="InterPro" id="IPR010321">
    <property type="entry name" value="DUF922"/>
</dbReference>
<protein>
    <recommendedName>
        <fullName evidence="4">DUF922 domain-containing protein</fullName>
    </recommendedName>
</protein>
<accession>A0ABQ6GXD3</accession>
<feature type="chain" id="PRO_5047443399" description="DUF922 domain-containing protein" evidence="1">
    <location>
        <begin position="20"/>
        <end position="212"/>
    </location>
</feature>
<keyword evidence="3" id="KW-1185">Reference proteome</keyword>
<keyword evidence="1" id="KW-0732">Signal</keyword>
<dbReference type="EMBL" id="BSST01000001">
    <property type="protein sequence ID" value="GLX79277.1"/>
    <property type="molecule type" value="Genomic_DNA"/>
</dbReference>
<comment type="caution">
    <text evidence="2">The sequence shown here is derived from an EMBL/GenBank/DDBJ whole genome shotgun (WGS) entry which is preliminary data.</text>
</comment>
<dbReference type="RefSeq" id="WP_284245182.1">
    <property type="nucleotide sequence ID" value="NZ_BSST01000001.1"/>
</dbReference>
<name>A0ABQ6GXD3_9GAMM</name>
<evidence type="ECO:0008006" key="4">
    <source>
        <dbReference type="Google" id="ProtNLM"/>
    </source>
</evidence>
<proteinExistence type="predicted"/>
<reference evidence="2 3" key="1">
    <citation type="submission" date="2023-03" db="EMBL/GenBank/DDBJ databases">
        <title>Draft genome sequence of Thalassotalea insulae KCTC 62186T.</title>
        <authorList>
            <person name="Sawabe T."/>
        </authorList>
    </citation>
    <scope>NUCLEOTIDE SEQUENCE [LARGE SCALE GENOMIC DNA]</scope>
    <source>
        <strain evidence="2 3">KCTC 62186</strain>
    </source>
</reference>
<evidence type="ECO:0000256" key="1">
    <source>
        <dbReference type="SAM" id="SignalP"/>
    </source>
</evidence>
<evidence type="ECO:0000313" key="2">
    <source>
        <dbReference type="EMBL" id="GLX79277.1"/>
    </source>
</evidence>
<feature type="signal peptide" evidence="1">
    <location>
        <begin position="1"/>
        <end position="19"/>
    </location>
</feature>
<organism evidence="2 3">
    <name type="scientific">Thalassotalea insulae</name>
    <dbReference type="NCBI Taxonomy" id="2056778"/>
    <lineage>
        <taxon>Bacteria</taxon>
        <taxon>Pseudomonadati</taxon>
        <taxon>Pseudomonadota</taxon>
        <taxon>Gammaproteobacteria</taxon>
        <taxon>Alteromonadales</taxon>
        <taxon>Colwelliaceae</taxon>
        <taxon>Thalassotalea</taxon>
    </lineage>
</organism>
<dbReference type="Proteomes" id="UP001157186">
    <property type="component" value="Unassembled WGS sequence"/>
</dbReference>
<gene>
    <name evidence="2" type="ORF">tinsulaeT_26170</name>
</gene>
<sequence>MKSLLIFICLFANCQLAYAEIEIGKELDITYYQVSGKNIEELRQSVKENGPSMATGKKLWAKAAWEIVTEYHFKTLESGCLISVSSMKVVADVSLPQWRDVDSLSTKTKEWWQEFSEFMYQHENLHVDNVINEAKALKQAITKQQPLPSCELARNKYFFLKREYLAEINFNDVKIDRAAMQRFNSNERLFEPLKASGGLVIESGGMRSIISL</sequence>
<dbReference type="Pfam" id="PF06037">
    <property type="entry name" value="DUF922"/>
    <property type="match status" value="1"/>
</dbReference>
<evidence type="ECO:0000313" key="3">
    <source>
        <dbReference type="Proteomes" id="UP001157186"/>
    </source>
</evidence>